<sequence>MDHRSRALSNRSHRNGSWTPSEDERLRHAVASQGTNWSAVARAVWSRNGEQCSKRWKNALNPQLDHSPWTKDEDCHLQRLVLEHGRNWKLIAERHSKTRSALALKNRSALLLRRETRQESQRRSSMSSLDYPLIPGECGEMGSCSDVSTRLQNSGPSITSLFSDVSSTDLESADRDWGFLRNESSWPHDPADLSFVPGDVGELFYPNVDSAFLDSTAANPLSVGSAESSSSPLTSVTMAEQEILSLNIPCSRSRKVRLVQSLLDVVGGFISEEEEEGKEGSEMIQLKVMAMPKGDVLPRVM</sequence>
<reference evidence="4" key="1">
    <citation type="submission" date="2022-11" db="EMBL/GenBank/DDBJ databases">
        <authorList>
            <person name="Petersen C."/>
        </authorList>
    </citation>
    <scope>NUCLEOTIDE SEQUENCE</scope>
    <source>
        <strain evidence="4">IBT 21917</strain>
    </source>
</reference>
<gene>
    <name evidence="4" type="ORF">N7492_009848</name>
</gene>
<dbReference type="InterPro" id="IPR001005">
    <property type="entry name" value="SANT/Myb"/>
</dbReference>
<evidence type="ECO:0000313" key="4">
    <source>
        <dbReference type="EMBL" id="KAJ5151553.1"/>
    </source>
</evidence>
<evidence type="ECO:0000259" key="3">
    <source>
        <dbReference type="PROSITE" id="PS51294"/>
    </source>
</evidence>
<feature type="region of interest" description="Disordered" evidence="1">
    <location>
        <begin position="1"/>
        <end position="23"/>
    </location>
</feature>
<evidence type="ECO:0000259" key="2">
    <source>
        <dbReference type="PROSITE" id="PS50090"/>
    </source>
</evidence>
<dbReference type="OrthoDB" id="2143914at2759"/>
<feature type="domain" description="HTH myb-type" evidence="3">
    <location>
        <begin position="10"/>
        <end position="64"/>
    </location>
</feature>
<feature type="domain" description="HTH myb-type" evidence="3">
    <location>
        <begin position="66"/>
        <end position="116"/>
    </location>
</feature>
<feature type="compositionally biased region" description="Polar residues" evidence="1">
    <location>
        <begin position="7"/>
        <end position="20"/>
    </location>
</feature>
<dbReference type="GO" id="GO:0000978">
    <property type="term" value="F:RNA polymerase II cis-regulatory region sequence-specific DNA binding"/>
    <property type="evidence" value="ECO:0007669"/>
    <property type="project" value="TreeGrafter"/>
</dbReference>
<comment type="caution">
    <text evidence="4">The sequence shown here is derived from an EMBL/GenBank/DDBJ whole genome shotgun (WGS) entry which is preliminary data.</text>
</comment>
<dbReference type="GO" id="GO:0045944">
    <property type="term" value="P:positive regulation of transcription by RNA polymerase II"/>
    <property type="evidence" value="ECO:0007669"/>
    <property type="project" value="TreeGrafter"/>
</dbReference>
<feature type="domain" description="Myb-like" evidence="2">
    <location>
        <begin position="61"/>
        <end position="112"/>
    </location>
</feature>
<protein>
    <submittedName>
        <fullName evidence="4">Uncharacterized protein</fullName>
    </submittedName>
</protein>
<evidence type="ECO:0000256" key="1">
    <source>
        <dbReference type="SAM" id="MobiDB-lite"/>
    </source>
</evidence>
<dbReference type="Pfam" id="PF13921">
    <property type="entry name" value="Myb_DNA-bind_6"/>
    <property type="match status" value="1"/>
</dbReference>
<dbReference type="PANTHER" id="PTHR45614">
    <property type="entry name" value="MYB PROTEIN-RELATED"/>
    <property type="match status" value="1"/>
</dbReference>
<dbReference type="Gene3D" id="1.10.10.60">
    <property type="entry name" value="Homeodomain-like"/>
    <property type="match status" value="2"/>
</dbReference>
<dbReference type="SMART" id="SM00717">
    <property type="entry name" value="SANT"/>
    <property type="match status" value="2"/>
</dbReference>
<dbReference type="PROSITE" id="PS51294">
    <property type="entry name" value="HTH_MYB"/>
    <property type="match status" value="2"/>
</dbReference>
<feature type="domain" description="Myb-like" evidence="2">
    <location>
        <begin position="10"/>
        <end position="60"/>
    </location>
</feature>
<proteinExistence type="predicted"/>
<organism evidence="4 5">
    <name type="scientific">Penicillium capsulatum</name>
    <dbReference type="NCBI Taxonomy" id="69766"/>
    <lineage>
        <taxon>Eukaryota</taxon>
        <taxon>Fungi</taxon>
        <taxon>Dikarya</taxon>
        <taxon>Ascomycota</taxon>
        <taxon>Pezizomycotina</taxon>
        <taxon>Eurotiomycetes</taxon>
        <taxon>Eurotiomycetidae</taxon>
        <taxon>Eurotiales</taxon>
        <taxon>Aspergillaceae</taxon>
        <taxon>Penicillium</taxon>
    </lineage>
</organism>
<dbReference type="InterPro" id="IPR017930">
    <property type="entry name" value="Myb_dom"/>
</dbReference>
<dbReference type="GO" id="GO:0000278">
    <property type="term" value="P:mitotic cell cycle"/>
    <property type="evidence" value="ECO:0007669"/>
    <property type="project" value="TreeGrafter"/>
</dbReference>
<dbReference type="EMBL" id="JAPQKO010000008">
    <property type="protein sequence ID" value="KAJ5151553.1"/>
    <property type="molecule type" value="Genomic_DNA"/>
</dbReference>
<keyword evidence="5" id="KW-1185">Reference proteome</keyword>
<dbReference type="AlphaFoldDB" id="A0A9W9LEL7"/>
<dbReference type="InterPro" id="IPR009057">
    <property type="entry name" value="Homeodomain-like_sf"/>
</dbReference>
<dbReference type="CDD" id="cd00167">
    <property type="entry name" value="SANT"/>
    <property type="match status" value="2"/>
</dbReference>
<dbReference type="PANTHER" id="PTHR45614:SF199">
    <property type="entry name" value="MYB-LIKE TRANSCRIPTION FACTOR (EUROFUNG)-RELATED"/>
    <property type="match status" value="1"/>
</dbReference>
<dbReference type="InterPro" id="IPR050560">
    <property type="entry name" value="MYB_TF"/>
</dbReference>
<name>A0A9W9LEL7_9EURO</name>
<evidence type="ECO:0000313" key="5">
    <source>
        <dbReference type="Proteomes" id="UP001146351"/>
    </source>
</evidence>
<accession>A0A9W9LEL7</accession>
<dbReference type="GO" id="GO:0005634">
    <property type="term" value="C:nucleus"/>
    <property type="evidence" value="ECO:0007669"/>
    <property type="project" value="TreeGrafter"/>
</dbReference>
<reference evidence="4" key="2">
    <citation type="journal article" date="2023" name="IMA Fungus">
        <title>Comparative genomic study of the Penicillium genus elucidates a diverse pangenome and 15 lateral gene transfer events.</title>
        <authorList>
            <person name="Petersen C."/>
            <person name="Sorensen T."/>
            <person name="Nielsen M.R."/>
            <person name="Sondergaard T.E."/>
            <person name="Sorensen J.L."/>
            <person name="Fitzpatrick D.A."/>
            <person name="Frisvad J.C."/>
            <person name="Nielsen K.L."/>
        </authorList>
    </citation>
    <scope>NUCLEOTIDE SEQUENCE</scope>
    <source>
        <strain evidence="4">IBT 21917</strain>
    </source>
</reference>
<dbReference type="PROSITE" id="PS50090">
    <property type="entry name" value="MYB_LIKE"/>
    <property type="match status" value="2"/>
</dbReference>
<dbReference type="Proteomes" id="UP001146351">
    <property type="component" value="Unassembled WGS sequence"/>
</dbReference>
<dbReference type="GO" id="GO:0000981">
    <property type="term" value="F:DNA-binding transcription factor activity, RNA polymerase II-specific"/>
    <property type="evidence" value="ECO:0007669"/>
    <property type="project" value="TreeGrafter"/>
</dbReference>
<dbReference type="SUPFAM" id="SSF46689">
    <property type="entry name" value="Homeodomain-like"/>
    <property type="match status" value="1"/>
</dbReference>